<sequence>MDRRIAKTRQAIMEAFVMLMGEKSFEKITIQEIADRANVNRGTVYLHFTDKYALLDQCIETYLQLLYETCLPDGEPSEVSAKALLLRTFEFLQRNASIYATLMTSKGVPAFRNRMKAMMEEGIGEIIKNCGIGPGISPEILVQFLAVAVAGLMEWWMVRSMPYTPEEMVEQLLLILERNLILPEQLAEPKPKA</sequence>
<dbReference type="PRINTS" id="PR00455">
    <property type="entry name" value="HTHTETR"/>
</dbReference>
<dbReference type="InterPro" id="IPR001647">
    <property type="entry name" value="HTH_TetR"/>
</dbReference>
<dbReference type="AlphaFoldDB" id="A0A090ZW37"/>
<dbReference type="HOGENOM" id="CLU_087539_0_0_9"/>
<dbReference type="GO" id="GO:0003677">
    <property type="term" value="F:DNA binding"/>
    <property type="evidence" value="ECO:0007669"/>
    <property type="project" value="UniProtKB-UniRule"/>
</dbReference>
<evidence type="ECO:0000259" key="3">
    <source>
        <dbReference type="PROSITE" id="PS50977"/>
    </source>
</evidence>
<dbReference type="EMBL" id="JMQA01000029">
    <property type="protein sequence ID" value="KFN08371.1"/>
    <property type="molecule type" value="Genomic_DNA"/>
</dbReference>
<feature type="DNA-binding region" description="H-T-H motif" evidence="2">
    <location>
        <begin position="29"/>
        <end position="48"/>
    </location>
</feature>
<keyword evidence="1 2" id="KW-0238">DNA-binding</keyword>
<name>A0A090ZW37_PAEMA</name>
<dbReference type="PANTHER" id="PTHR43479:SF7">
    <property type="entry name" value="TETR-FAMILY TRANSCRIPTIONAL REGULATOR"/>
    <property type="match status" value="1"/>
</dbReference>
<proteinExistence type="predicted"/>
<dbReference type="InterPro" id="IPR036271">
    <property type="entry name" value="Tet_transcr_reg_TetR-rel_C_sf"/>
</dbReference>
<evidence type="ECO:0000313" key="5">
    <source>
        <dbReference type="Proteomes" id="UP000029278"/>
    </source>
</evidence>
<dbReference type="InterPro" id="IPR009057">
    <property type="entry name" value="Homeodomain-like_sf"/>
</dbReference>
<feature type="domain" description="HTH tetR-type" evidence="3">
    <location>
        <begin position="6"/>
        <end position="66"/>
    </location>
</feature>
<accession>A0A090ZW37</accession>
<dbReference type="InterPro" id="IPR050624">
    <property type="entry name" value="HTH-type_Tx_Regulator"/>
</dbReference>
<evidence type="ECO:0000256" key="2">
    <source>
        <dbReference type="PROSITE-ProRule" id="PRU00335"/>
    </source>
</evidence>
<dbReference type="InterPro" id="IPR023772">
    <property type="entry name" value="DNA-bd_HTH_TetR-type_CS"/>
</dbReference>
<dbReference type="Gene3D" id="1.10.357.10">
    <property type="entry name" value="Tetracycline Repressor, domain 2"/>
    <property type="match status" value="1"/>
</dbReference>
<dbReference type="SUPFAM" id="SSF48498">
    <property type="entry name" value="Tetracyclin repressor-like, C-terminal domain"/>
    <property type="match status" value="1"/>
</dbReference>
<dbReference type="InterPro" id="IPR039532">
    <property type="entry name" value="TetR_C_Firmicutes"/>
</dbReference>
<dbReference type="Pfam" id="PF00440">
    <property type="entry name" value="TetR_N"/>
    <property type="match status" value="1"/>
</dbReference>
<dbReference type="STRING" id="44252.DJ90_1768"/>
<gene>
    <name evidence="4" type="ORF">DJ90_1768</name>
</gene>
<dbReference type="PATRIC" id="fig|44252.3.peg.3372"/>
<dbReference type="Proteomes" id="UP000029278">
    <property type="component" value="Unassembled WGS sequence"/>
</dbReference>
<organism evidence="4 5">
    <name type="scientific">Paenibacillus macerans</name>
    <name type="common">Bacillus macerans</name>
    <dbReference type="NCBI Taxonomy" id="44252"/>
    <lineage>
        <taxon>Bacteria</taxon>
        <taxon>Bacillati</taxon>
        <taxon>Bacillota</taxon>
        <taxon>Bacilli</taxon>
        <taxon>Bacillales</taxon>
        <taxon>Paenibacillaceae</taxon>
        <taxon>Paenibacillus</taxon>
    </lineage>
</organism>
<protein>
    <submittedName>
        <fullName evidence="4">Bacterial regulatory s, tetR family protein</fullName>
    </submittedName>
</protein>
<dbReference type="PROSITE" id="PS01081">
    <property type="entry name" value="HTH_TETR_1"/>
    <property type="match status" value="1"/>
</dbReference>
<keyword evidence="5" id="KW-1185">Reference proteome</keyword>
<dbReference type="RefSeq" id="WP_036623611.1">
    <property type="nucleotide sequence ID" value="NZ_BOSD01000015.1"/>
</dbReference>
<dbReference type="OrthoDB" id="9810250at2"/>
<reference evidence="4 5" key="1">
    <citation type="submission" date="2014-04" db="EMBL/GenBank/DDBJ databases">
        <authorList>
            <person name="Bishop-Lilly K.A."/>
            <person name="Broomall S.M."/>
            <person name="Chain P.S."/>
            <person name="Chertkov O."/>
            <person name="Coyne S.R."/>
            <person name="Daligault H.E."/>
            <person name="Davenport K.W."/>
            <person name="Erkkila T."/>
            <person name="Frey K.G."/>
            <person name="Gibbons H.S."/>
            <person name="Gu W."/>
            <person name="Jaissle J."/>
            <person name="Johnson S.L."/>
            <person name="Koroleva G.I."/>
            <person name="Ladner J.T."/>
            <person name="Lo C.-C."/>
            <person name="Minogue T.D."/>
            <person name="Munk C."/>
            <person name="Palacios G.F."/>
            <person name="Redden C.L."/>
            <person name="Rosenzweig C.N."/>
            <person name="Scholz M.B."/>
            <person name="Teshima H."/>
            <person name="Xu Y."/>
        </authorList>
    </citation>
    <scope>NUCLEOTIDE SEQUENCE [LARGE SCALE GENOMIC DNA]</scope>
    <source>
        <strain evidence="4 5">8244</strain>
    </source>
</reference>
<evidence type="ECO:0000313" key="4">
    <source>
        <dbReference type="EMBL" id="KFN08371.1"/>
    </source>
</evidence>
<dbReference type="PROSITE" id="PS50977">
    <property type="entry name" value="HTH_TETR_2"/>
    <property type="match status" value="1"/>
</dbReference>
<dbReference type="SUPFAM" id="SSF46689">
    <property type="entry name" value="Homeodomain-like"/>
    <property type="match status" value="1"/>
</dbReference>
<comment type="caution">
    <text evidence="4">The sequence shown here is derived from an EMBL/GenBank/DDBJ whole genome shotgun (WGS) entry which is preliminary data.</text>
</comment>
<dbReference type="GeneID" id="77007660"/>
<dbReference type="Pfam" id="PF14278">
    <property type="entry name" value="TetR_C_8"/>
    <property type="match status" value="1"/>
</dbReference>
<evidence type="ECO:0000256" key="1">
    <source>
        <dbReference type="ARBA" id="ARBA00023125"/>
    </source>
</evidence>
<dbReference type="PANTHER" id="PTHR43479">
    <property type="entry name" value="ACREF/ENVCD OPERON REPRESSOR-RELATED"/>
    <property type="match status" value="1"/>
</dbReference>